<dbReference type="GO" id="GO:0016787">
    <property type="term" value="F:hydrolase activity"/>
    <property type="evidence" value="ECO:0007669"/>
    <property type="project" value="UniProtKB-KW"/>
</dbReference>
<dbReference type="PATRIC" id="fig|1391654.3.peg.417"/>
<protein>
    <submittedName>
        <fullName evidence="1">NTP pyrophosphohydrolase</fullName>
    </submittedName>
</protein>
<evidence type="ECO:0000313" key="1">
    <source>
        <dbReference type="EMBL" id="AKU93738.1"/>
    </source>
</evidence>
<dbReference type="PIRSF" id="PIRSF008546">
    <property type="entry name" value="UCP008546"/>
    <property type="match status" value="1"/>
</dbReference>
<reference evidence="1 2" key="1">
    <citation type="submission" date="2015-08" db="EMBL/GenBank/DDBJ databases">
        <authorList>
            <person name="Babu N.S."/>
            <person name="Beckwith C.J."/>
            <person name="Beseler K.G."/>
            <person name="Brison A."/>
            <person name="Carone J.V."/>
            <person name="Caskin T.P."/>
            <person name="Diamond M."/>
            <person name="Durham M.E."/>
            <person name="Foxe J.M."/>
            <person name="Go M."/>
            <person name="Henderson B.A."/>
            <person name="Jones I.B."/>
            <person name="McGettigan J.A."/>
            <person name="Micheletti S.J."/>
            <person name="Nasrallah M.E."/>
            <person name="Ortiz D."/>
            <person name="Piller C.R."/>
            <person name="Privatt S.R."/>
            <person name="Schneider S.L."/>
            <person name="Sharp S."/>
            <person name="Smith T.C."/>
            <person name="Stanton J.D."/>
            <person name="Ullery H.E."/>
            <person name="Wilson R.J."/>
            <person name="Serrano M.G."/>
            <person name="Buck G."/>
            <person name="Lee V."/>
            <person name="Wang Y."/>
            <person name="Carvalho R."/>
            <person name="Voegtly L."/>
            <person name="Shi R."/>
            <person name="Duckworth R."/>
            <person name="Johnson A."/>
            <person name="Loviza R."/>
            <person name="Walstead R."/>
            <person name="Shah Z."/>
            <person name="Kiflezghi M."/>
            <person name="Wade K."/>
            <person name="Ball S.L."/>
            <person name="Bradley K.W."/>
            <person name="Asai D.J."/>
            <person name="Bowman C.A."/>
            <person name="Russell D.A."/>
            <person name="Pope W.H."/>
            <person name="Jacobs-Sera D."/>
            <person name="Hendrix R.W."/>
            <person name="Hatfull G.F."/>
        </authorList>
    </citation>
    <scope>NUCLEOTIDE SEQUENCE [LARGE SCALE GENOMIC DNA]</scope>
    <source>
        <strain evidence="1 2">DSM 27648</strain>
    </source>
</reference>
<dbReference type="InterPro" id="IPR036287">
    <property type="entry name" value="Rv1873-like_sf"/>
</dbReference>
<dbReference type="Proteomes" id="UP000064967">
    <property type="component" value="Chromosome"/>
</dbReference>
<evidence type="ECO:0000313" key="2">
    <source>
        <dbReference type="Proteomes" id="UP000064967"/>
    </source>
</evidence>
<dbReference type="SUPFAM" id="SSF140736">
    <property type="entry name" value="Rv1873-like"/>
    <property type="match status" value="1"/>
</dbReference>
<dbReference type="KEGG" id="llu:AKJ09_00402"/>
<dbReference type="InterPro" id="IPR014937">
    <property type="entry name" value="DUF1810"/>
</dbReference>
<keyword evidence="2" id="KW-1185">Reference proteome</keyword>
<name>A0A0K1PJM3_9BACT</name>
<dbReference type="STRING" id="1391654.AKJ09_00402"/>
<accession>A0A0K1PJM3</accession>
<sequence>MNEPPEDERGIALPASSIYDRLVSQENVPYDLERFVLAQNGANTYAHALQELRRGRKTSHWMWFVFPQIAGLGQSSMARTYAIASLEEARAYLAHPILGKRLLECLDVLRALPETNAQTIFGGIDAIKLRSSLTLFLRAAPDQAIFQELLERYFGGVLDPATDERL</sequence>
<gene>
    <name evidence="1" type="ORF">AKJ09_00402</name>
</gene>
<dbReference type="Pfam" id="PF08837">
    <property type="entry name" value="DUF1810"/>
    <property type="match status" value="1"/>
</dbReference>
<keyword evidence="1" id="KW-0378">Hydrolase</keyword>
<dbReference type="AlphaFoldDB" id="A0A0K1PJM3"/>
<dbReference type="EMBL" id="CP012333">
    <property type="protein sequence ID" value="AKU93738.1"/>
    <property type="molecule type" value="Genomic_DNA"/>
</dbReference>
<organism evidence="1 2">
    <name type="scientific">Labilithrix luteola</name>
    <dbReference type="NCBI Taxonomy" id="1391654"/>
    <lineage>
        <taxon>Bacteria</taxon>
        <taxon>Pseudomonadati</taxon>
        <taxon>Myxococcota</taxon>
        <taxon>Polyangia</taxon>
        <taxon>Polyangiales</taxon>
        <taxon>Labilitrichaceae</taxon>
        <taxon>Labilithrix</taxon>
    </lineage>
</organism>
<proteinExistence type="predicted"/>
<dbReference type="Gene3D" id="1.25.40.380">
    <property type="entry name" value="Protein of unknown function DUF1810"/>
    <property type="match status" value="1"/>
</dbReference>